<reference evidence="9" key="1">
    <citation type="submission" date="2020-05" db="EMBL/GenBank/DDBJ databases">
        <title>Phylogenomic resolution of chytrid fungi.</title>
        <authorList>
            <person name="Stajich J.E."/>
            <person name="Amses K."/>
            <person name="Simmons R."/>
            <person name="Seto K."/>
            <person name="Myers J."/>
            <person name="Bonds A."/>
            <person name="Quandt C.A."/>
            <person name="Barry K."/>
            <person name="Liu P."/>
            <person name="Grigoriev I."/>
            <person name="Longcore J.E."/>
            <person name="James T.Y."/>
        </authorList>
    </citation>
    <scope>NUCLEOTIDE SEQUENCE</scope>
    <source>
        <strain evidence="9">JEL0476</strain>
    </source>
</reference>
<dbReference type="FunFam" id="3.30.160.60:FF:000145">
    <property type="entry name" value="Zinc finger protein 574"/>
    <property type="match status" value="1"/>
</dbReference>
<dbReference type="EMBL" id="JADGJW010000516">
    <property type="protein sequence ID" value="KAJ3215856.1"/>
    <property type="molecule type" value="Genomic_DNA"/>
</dbReference>
<organism evidence="9 10">
    <name type="scientific">Clydaea vesicula</name>
    <dbReference type="NCBI Taxonomy" id="447962"/>
    <lineage>
        <taxon>Eukaryota</taxon>
        <taxon>Fungi</taxon>
        <taxon>Fungi incertae sedis</taxon>
        <taxon>Chytridiomycota</taxon>
        <taxon>Chytridiomycota incertae sedis</taxon>
        <taxon>Chytridiomycetes</taxon>
        <taxon>Lobulomycetales</taxon>
        <taxon>Lobulomycetaceae</taxon>
        <taxon>Clydaea</taxon>
    </lineage>
</organism>
<dbReference type="SMART" id="SM00355">
    <property type="entry name" value="ZnF_C2H2"/>
    <property type="match status" value="2"/>
</dbReference>
<accession>A0AAD5XX48</accession>
<dbReference type="Gene3D" id="3.30.160.60">
    <property type="entry name" value="Classic Zinc Finger"/>
    <property type="match status" value="2"/>
</dbReference>
<dbReference type="PROSITE" id="PS00028">
    <property type="entry name" value="ZINC_FINGER_C2H2_1"/>
    <property type="match status" value="2"/>
</dbReference>
<dbReference type="InterPro" id="IPR051059">
    <property type="entry name" value="VerF-like"/>
</dbReference>
<evidence type="ECO:0000259" key="8">
    <source>
        <dbReference type="PROSITE" id="PS50157"/>
    </source>
</evidence>
<keyword evidence="4 7" id="KW-0863">Zinc-finger</keyword>
<dbReference type="GO" id="GO:0000981">
    <property type="term" value="F:DNA-binding transcription factor activity, RNA polymerase II-specific"/>
    <property type="evidence" value="ECO:0007669"/>
    <property type="project" value="InterPro"/>
</dbReference>
<keyword evidence="5" id="KW-0862">Zinc</keyword>
<feature type="domain" description="C2H2-type" evidence="8">
    <location>
        <begin position="42"/>
        <end position="72"/>
    </location>
</feature>
<proteinExistence type="predicted"/>
<evidence type="ECO:0000313" key="9">
    <source>
        <dbReference type="EMBL" id="KAJ3215856.1"/>
    </source>
</evidence>
<dbReference type="GO" id="GO:0000785">
    <property type="term" value="C:chromatin"/>
    <property type="evidence" value="ECO:0007669"/>
    <property type="project" value="TreeGrafter"/>
</dbReference>
<protein>
    <recommendedName>
        <fullName evidence="8">C2H2-type domain-containing protein</fullName>
    </recommendedName>
</protein>
<keyword evidence="2" id="KW-0479">Metal-binding</keyword>
<dbReference type="Pfam" id="PF00096">
    <property type="entry name" value="zf-C2H2"/>
    <property type="match status" value="2"/>
</dbReference>
<dbReference type="AlphaFoldDB" id="A0AAD5XX48"/>
<keyword evidence="3" id="KW-0677">Repeat</keyword>
<name>A0AAD5XX48_9FUNG</name>
<feature type="domain" description="C2H2-type" evidence="8">
    <location>
        <begin position="14"/>
        <end position="41"/>
    </location>
</feature>
<dbReference type="PANTHER" id="PTHR40626:SF11">
    <property type="entry name" value="ZINC FINGER PROTEIN YPR022C"/>
    <property type="match status" value="1"/>
</dbReference>
<dbReference type="Proteomes" id="UP001211065">
    <property type="component" value="Unassembled WGS sequence"/>
</dbReference>
<comment type="caution">
    <text evidence="9">The sequence shown here is derived from an EMBL/GenBank/DDBJ whole genome shotgun (WGS) entry which is preliminary data.</text>
</comment>
<evidence type="ECO:0000256" key="5">
    <source>
        <dbReference type="ARBA" id="ARBA00022833"/>
    </source>
</evidence>
<dbReference type="SUPFAM" id="SSF57667">
    <property type="entry name" value="beta-beta-alpha zinc fingers"/>
    <property type="match status" value="1"/>
</dbReference>
<evidence type="ECO:0000313" key="10">
    <source>
        <dbReference type="Proteomes" id="UP001211065"/>
    </source>
</evidence>
<evidence type="ECO:0000256" key="7">
    <source>
        <dbReference type="PROSITE-ProRule" id="PRU00042"/>
    </source>
</evidence>
<keyword evidence="10" id="KW-1185">Reference proteome</keyword>
<dbReference type="GO" id="GO:0005634">
    <property type="term" value="C:nucleus"/>
    <property type="evidence" value="ECO:0007669"/>
    <property type="project" value="UniProtKB-SubCell"/>
</dbReference>
<evidence type="ECO:0000256" key="1">
    <source>
        <dbReference type="ARBA" id="ARBA00004123"/>
    </source>
</evidence>
<sequence>MKAKPTKDIKLRIYPCSICERNFKREEHRQRHLRTHTGERPFHCPRPLCLKRFSRRDELIRHLRKQHNEKKPKLTEDDLVIMRNGKSEKNLLDEKKELDLLEAIIKEEELAEAEILAQNSKNSESQMLKKIKDESNLEATLLFEDDILNFIKHTAPLPTALKVKEALSKDCQSKQVEDNSQSETNNVSLDDLNNQNTQHILNNEILFDNVLNLNDDKNIHLPLNYTSSSINTIYHQSSSEHQDAIKRHQERQIQNQQLHLTLQRIPNQHFVNSFEYPSPASSSISTEHQNFNEFFPQFNNNHDVLQQQQILMQQQIFFLQQQQENFGVVNSNVFNNNINNQNFVDTWNNFFNVAPIETKR</sequence>
<dbReference type="PANTHER" id="PTHR40626">
    <property type="entry name" value="MIP31509P"/>
    <property type="match status" value="1"/>
</dbReference>
<evidence type="ECO:0000256" key="2">
    <source>
        <dbReference type="ARBA" id="ARBA00022723"/>
    </source>
</evidence>
<dbReference type="GO" id="GO:0008270">
    <property type="term" value="F:zinc ion binding"/>
    <property type="evidence" value="ECO:0007669"/>
    <property type="project" value="UniProtKB-KW"/>
</dbReference>
<dbReference type="GO" id="GO:0000978">
    <property type="term" value="F:RNA polymerase II cis-regulatory region sequence-specific DNA binding"/>
    <property type="evidence" value="ECO:0007669"/>
    <property type="project" value="InterPro"/>
</dbReference>
<evidence type="ECO:0000256" key="3">
    <source>
        <dbReference type="ARBA" id="ARBA00022737"/>
    </source>
</evidence>
<keyword evidence="6" id="KW-0539">Nucleus</keyword>
<comment type="subcellular location">
    <subcellularLocation>
        <location evidence="1">Nucleus</location>
    </subcellularLocation>
</comment>
<evidence type="ECO:0000256" key="6">
    <source>
        <dbReference type="ARBA" id="ARBA00023242"/>
    </source>
</evidence>
<gene>
    <name evidence="9" type="ORF">HK099_006168</name>
</gene>
<evidence type="ECO:0000256" key="4">
    <source>
        <dbReference type="ARBA" id="ARBA00022771"/>
    </source>
</evidence>
<dbReference type="InterPro" id="IPR036236">
    <property type="entry name" value="Znf_C2H2_sf"/>
</dbReference>
<dbReference type="PROSITE" id="PS50157">
    <property type="entry name" value="ZINC_FINGER_C2H2_2"/>
    <property type="match status" value="2"/>
</dbReference>
<dbReference type="InterPro" id="IPR013087">
    <property type="entry name" value="Znf_C2H2_type"/>
</dbReference>